<dbReference type="FunFam" id="3.30.70.330:FF:000382">
    <property type="entry name" value="G-patch domain-containing protein"/>
    <property type="match status" value="1"/>
</dbReference>
<dbReference type="GO" id="GO:0015098">
    <property type="term" value="F:molybdate ion transmembrane transporter activity"/>
    <property type="evidence" value="ECO:0007669"/>
    <property type="project" value="InterPro"/>
</dbReference>
<keyword evidence="2" id="KW-0507">mRNA processing</keyword>
<comment type="caution">
    <text evidence="8">The sequence shown here is derived from an EMBL/GenBank/DDBJ whole genome shotgun (WGS) entry which is preliminary data.</text>
</comment>
<keyword evidence="6" id="KW-0472">Membrane</keyword>
<dbReference type="Pfam" id="PF16983">
    <property type="entry name" value="MFS_MOT1"/>
    <property type="match status" value="2"/>
</dbReference>
<protein>
    <recommendedName>
        <fullName evidence="7">RNA recognition motif domain-containing protein</fullName>
    </recommendedName>
</protein>
<feature type="domain" description="RNA recognition motif" evidence="7">
    <location>
        <begin position="369"/>
        <end position="450"/>
    </location>
</feature>
<evidence type="ECO:0000256" key="6">
    <source>
        <dbReference type="SAM" id="Phobius"/>
    </source>
</evidence>
<dbReference type="SUPFAM" id="SSF54928">
    <property type="entry name" value="RNA-binding domain, RBD"/>
    <property type="match status" value="1"/>
</dbReference>
<keyword evidence="6" id="KW-0812">Transmembrane</keyword>
<reference evidence="8 9" key="1">
    <citation type="submission" date="2020-10" db="EMBL/GenBank/DDBJ databases">
        <title>The Coptis chinensis genome and diversification of protoberbering-type alkaloids.</title>
        <authorList>
            <person name="Wang B."/>
            <person name="Shu S."/>
            <person name="Song C."/>
            <person name="Liu Y."/>
        </authorList>
    </citation>
    <scope>NUCLEOTIDE SEQUENCE [LARGE SCALE GENOMIC DNA]</scope>
    <source>
        <strain evidence="8">HL-2020</strain>
        <tissue evidence="8">Leaf</tissue>
    </source>
</reference>
<dbReference type="GO" id="GO:0008380">
    <property type="term" value="P:RNA splicing"/>
    <property type="evidence" value="ECO:0007669"/>
    <property type="project" value="UniProtKB-KW"/>
</dbReference>
<evidence type="ECO:0000256" key="2">
    <source>
        <dbReference type="ARBA" id="ARBA00022664"/>
    </source>
</evidence>
<keyword evidence="5" id="KW-0539">Nucleus</keyword>
<feature type="transmembrane region" description="Helical" evidence="6">
    <location>
        <begin position="188"/>
        <end position="210"/>
    </location>
</feature>
<dbReference type="InterPro" id="IPR003954">
    <property type="entry name" value="RRM_euk-type"/>
</dbReference>
<dbReference type="GO" id="GO:0003723">
    <property type="term" value="F:RNA binding"/>
    <property type="evidence" value="ECO:0007669"/>
    <property type="project" value="UniProtKB-KW"/>
</dbReference>
<comment type="subcellular location">
    <subcellularLocation>
        <location evidence="1">Nucleus</location>
    </subcellularLocation>
</comment>
<dbReference type="InterPro" id="IPR012677">
    <property type="entry name" value="Nucleotide-bd_a/b_plait_sf"/>
</dbReference>
<dbReference type="Gene3D" id="3.30.70.330">
    <property type="match status" value="1"/>
</dbReference>
<feature type="transmembrane region" description="Helical" evidence="6">
    <location>
        <begin position="115"/>
        <end position="136"/>
    </location>
</feature>
<dbReference type="OrthoDB" id="5402974at2759"/>
<gene>
    <name evidence="8" type="ORF">IFM89_035225</name>
</gene>
<evidence type="ECO:0000313" key="8">
    <source>
        <dbReference type="EMBL" id="KAF9617281.1"/>
    </source>
</evidence>
<feature type="transmembrane region" description="Helical" evidence="6">
    <location>
        <begin position="50"/>
        <end position="70"/>
    </location>
</feature>
<dbReference type="InterPro" id="IPR031563">
    <property type="entry name" value="MOT1/MOT2"/>
</dbReference>
<dbReference type="Proteomes" id="UP000631114">
    <property type="component" value="Unassembled WGS sequence"/>
</dbReference>
<accession>A0A835IGA6</accession>
<keyword evidence="4" id="KW-0508">mRNA splicing</keyword>
<evidence type="ECO:0000256" key="5">
    <source>
        <dbReference type="ARBA" id="ARBA00023242"/>
    </source>
</evidence>
<proteinExistence type="predicted"/>
<evidence type="ECO:0000256" key="4">
    <source>
        <dbReference type="ARBA" id="ARBA00023187"/>
    </source>
</evidence>
<evidence type="ECO:0000256" key="1">
    <source>
        <dbReference type="ARBA" id="ARBA00004123"/>
    </source>
</evidence>
<dbReference type="AlphaFoldDB" id="A0A835IGA6"/>
<sequence length="473" mass="51723">MADPNHHSQPHEDAVSSRGIFHHTSISGSFMSIFSKVKSNLVFRSKLLELNGAMGDLGTYIPIVLALALAKDLNLGVTLIFTGIYNTITGAVYGVPMPVQPMKSIAAVAIANTDFNIPEMMAAGICTSGILFLLGVTRLMKFAYKLIPLPVVRGVQLSQGLSFALTAVKYVRKVQNFSKGKSVGDRPWLGLDGLVLALFCACFVVVISGAAGEANEDEGDCNLPIEQRTKVCRRTKLRKIFFSLPSALIVFFLGVVLAIIRRPRVMKEIEFGPSSFEVTKISSHAWKEGFIKGAIPQIPLSLLNSVIAVCKLSADLFPEKEFSATSVSISVGLMNMAFDYGLIPGLALSTIEHYVLRACEFALPNPILKARWDDIVGPSEVDDEIEDEVASECAKCGTVTRVLIFEITETNFPVDEVVRIFVQYKRSEETTKVLIDLDGRFFGGRTIHGTFYDEERFGKNELALVPGEVPGYP</sequence>
<dbReference type="PANTHER" id="PTHR31970">
    <property type="match status" value="1"/>
</dbReference>
<keyword evidence="6" id="KW-1133">Transmembrane helix</keyword>
<dbReference type="SMART" id="SM00361">
    <property type="entry name" value="RRM_1"/>
    <property type="match status" value="1"/>
</dbReference>
<evidence type="ECO:0000259" key="7">
    <source>
        <dbReference type="SMART" id="SM00361"/>
    </source>
</evidence>
<keyword evidence="9" id="KW-1185">Reference proteome</keyword>
<dbReference type="InterPro" id="IPR035979">
    <property type="entry name" value="RBD_domain_sf"/>
</dbReference>
<feature type="transmembrane region" description="Helical" evidence="6">
    <location>
        <begin position="77"/>
        <end position="95"/>
    </location>
</feature>
<organism evidence="8 9">
    <name type="scientific">Coptis chinensis</name>
    <dbReference type="NCBI Taxonomy" id="261450"/>
    <lineage>
        <taxon>Eukaryota</taxon>
        <taxon>Viridiplantae</taxon>
        <taxon>Streptophyta</taxon>
        <taxon>Embryophyta</taxon>
        <taxon>Tracheophyta</taxon>
        <taxon>Spermatophyta</taxon>
        <taxon>Magnoliopsida</taxon>
        <taxon>Ranunculales</taxon>
        <taxon>Ranunculaceae</taxon>
        <taxon>Coptidoideae</taxon>
        <taxon>Coptis</taxon>
    </lineage>
</organism>
<keyword evidence="3" id="KW-0694">RNA-binding</keyword>
<dbReference type="PANTHER" id="PTHR31970:SF0">
    <property type="entry name" value="MOLYBDATE TRANSPORTER 1"/>
    <property type="match status" value="1"/>
</dbReference>
<dbReference type="EMBL" id="JADFTS010000003">
    <property type="protein sequence ID" value="KAF9617281.1"/>
    <property type="molecule type" value="Genomic_DNA"/>
</dbReference>
<feature type="transmembrane region" description="Helical" evidence="6">
    <location>
        <begin position="240"/>
        <end position="260"/>
    </location>
</feature>
<name>A0A835IGA6_9MAGN</name>
<evidence type="ECO:0000256" key="3">
    <source>
        <dbReference type="ARBA" id="ARBA00022884"/>
    </source>
</evidence>
<evidence type="ECO:0000313" key="9">
    <source>
        <dbReference type="Proteomes" id="UP000631114"/>
    </source>
</evidence>
<dbReference type="GO" id="GO:0006397">
    <property type="term" value="P:mRNA processing"/>
    <property type="evidence" value="ECO:0007669"/>
    <property type="project" value="UniProtKB-KW"/>
</dbReference>
<dbReference type="GO" id="GO:0005634">
    <property type="term" value="C:nucleus"/>
    <property type="evidence" value="ECO:0007669"/>
    <property type="project" value="UniProtKB-SubCell"/>
</dbReference>